<name>A0A2A2F648_9GAMM</name>
<evidence type="ECO:0000313" key="2">
    <source>
        <dbReference type="EMBL" id="PAU81051.1"/>
    </source>
</evidence>
<accession>A0A2A2F648</accession>
<organism evidence="2 3">
    <name type="scientific">Halovibrio salipaludis</name>
    <dbReference type="NCBI Taxonomy" id="2032626"/>
    <lineage>
        <taxon>Bacteria</taxon>
        <taxon>Pseudomonadati</taxon>
        <taxon>Pseudomonadota</taxon>
        <taxon>Gammaproteobacteria</taxon>
        <taxon>Oceanospirillales</taxon>
        <taxon>Halomonadaceae</taxon>
        <taxon>Halovibrio</taxon>
    </lineage>
</organism>
<sequence>MKYLSDKQVSERYDVSRATVWRWVRNGAFPSPIKITAGCTRWKLADLEAWESKQEGAA</sequence>
<dbReference type="Proteomes" id="UP000218896">
    <property type="component" value="Unassembled WGS sequence"/>
</dbReference>
<evidence type="ECO:0000313" key="3">
    <source>
        <dbReference type="Proteomes" id="UP000218896"/>
    </source>
</evidence>
<dbReference type="OrthoDB" id="5297660at2"/>
<keyword evidence="3" id="KW-1185">Reference proteome</keyword>
<dbReference type="EMBL" id="NSKD01000002">
    <property type="protein sequence ID" value="PAU81051.1"/>
    <property type="molecule type" value="Genomic_DNA"/>
</dbReference>
<evidence type="ECO:0000259" key="1">
    <source>
        <dbReference type="Pfam" id="PF12728"/>
    </source>
</evidence>
<feature type="domain" description="Helix-turn-helix" evidence="1">
    <location>
        <begin position="3"/>
        <end position="53"/>
    </location>
</feature>
<protein>
    <submittedName>
        <fullName evidence="2">AlpA family transcriptional regulator</fullName>
    </submittedName>
</protein>
<dbReference type="SUPFAM" id="SSF46955">
    <property type="entry name" value="Putative DNA-binding domain"/>
    <property type="match status" value="1"/>
</dbReference>
<reference evidence="2 3" key="1">
    <citation type="submission" date="2017-08" db="EMBL/GenBank/DDBJ databases">
        <title>Halovibrio sewagensis sp. nov., isolated from wastewater of high salinity.</title>
        <authorList>
            <person name="Dong X."/>
            <person name="Zhang G."/>
        </authorList>
    </citation>
    <scope>NUCLEOTIDE SEQUENCE [LARGE SCALE GENOMIC DNA]</scope>
    <source>
        <strain evidence="2 3">YL5-2</strain>
    </source>
</reference>
<dbReference type="InterPro" id="IPR041657">
    <property type="entry name" value="HTH_17"/>
</dbReference>
<gene>
    <name evidence="2" type="ORF">CK501_05670</name>
</gene>
<dbReference type="Gene3D" id="1.10.238.160">
    <property type="match status" value="1"/>
</dbReference>
<dbReference type="InterPro" id="IPR009061">
    <property type="entry name" value="DNA-bd_dom_put_sf"/>
</dbReference>
<dbReference type="RefSeq" id="WP_095616777.1">
    <property type="nucleotide sequence ID" value="NZ_NSKD01000002.1"/>
</dbReference>
<comment type="caution">
    <text evidence="2">The sequence shown here is derived from an EMBL/GenBank/DDBJ whole genome shotgun (WGS) entry which is preliminary data.</text>
</comment>
<dbReference type="AlphaFoldDB" id="A0A2A2F648"/>
<dbReference type="Pfam" id="PF12728">
    <property type="entry name" value="HTH_17"/>
    <property type="match status" value="1"/>
</dbReference>
<proteinExistence type="predicted"/>